<dbReference type="PROSITE" id="PS50006">
    <property type="entry name" value="FHA_DOMAIN"/>
    <property type="match status" value="1"/>
</dbReference>
<dbReference type="AlphaFoldDB" id="T0ZT72"/>
<dbReference type="InterPro" id="IPR050923">
    <property type="entry name" value="Cell_Proc_Reg/RNA_Proc"/>
</dbReference>
<dbReference type="Pfam" id="PF00498">
    <property type="entry name" value="FHA"/>
    <property type="match status" value="1"/>
</dbReference>
<feature type="non-terminal residue" evidence="2">
    <location>
        <position position="1"/>
    </location>
</feature>
<sequence length="105" mass="11476">VEISEDPDLSMSTFAIESDWVEGVGTPTDWIVLPDGRKVAITDEVVTIGRLPECAVALDDPNVSRRHAQIRREGPDVMIVDLGSTNGTKVNGVLTREHRLQRGTP</sequence>
<organism evidence="2">
    <name type="scientific">mine drainage metagenome</name>
    <dbReference type="NCBI Taxonomy" id="410659"/>
    <lineage>
        <taxon>unclassified sequences</taxon>
        <taxon>metagenomes</taxon>
        <taxon>ecological metagenomes</taxon>
    </lineage>
</organism>
<dbReference type="Gene3D" id="2.60.200.20">
    <property type="match status" value="1"/>
</dbReference>
<proteinExistence type="predicted"/>
<reference evidence="2" key="1">
    <citation type="submission" date="2013-08" db="EMBL/GenBank/DDBJ databases">
        <authorList>
            <person name="Mendez C."/>
            <person name="Richter M."/>
            <person name="Ferrer M."/>
            <person name="Sanchez J."/>
        </authorList>
    </citation>
    <scope>NUCLEOTIDE SEQUENCE</scope>
</reference>
<protein>
    <submittedName>
        <fullName evidence="2">FHA domain-containing protein-like protein</fullName>
    </submittedName>
</protein>
<comment type="caution">
    <text evidence="2">The sequence shown here is derived from an EMBL/GenBank/DDBJ whole genome shotgun (WGS) entry which is preliminary data.</text>
</comment>
<dbReference type="PANTHER" id="PTHR23308">
    <property type="entry name" value="NUCLEAR INHIBITOR OF PROTEIN PHOSPHATASE-1"/>
    <property type="match status" value="1"/>
</dbReference>
<dbReference type="EMBL" id="AUZY01007121">
    <property type="protein sequence ID" value="EQD51446.1"/>
    <property type="molecule type" value="Genomic_DNA"/>
</dbReference>
<name>T0ZT72_9ZZZZ</name>
<dbReference type="InterPro" id="IPR000253">
    <property type="entry name" value="FHA_dom"/>
</dbReference>
<evidence type="ECO:0000259" key="1">
    <source>
        <dbReference type="PROSITE" id="PS50006"/>
    </source>
</evidence>
<evidence type="ECO:0000313" key="2">
    <source>
        <dbReference type="EMBL" id="EQD51446.1"/>
    </source>
</evidence>
<gene>
    <name evidence="2" type="ORF">B1B_11014</name>
</gene>
<dbReference type="InterPro" id="IPR008984">
    <property type="entry name" value="SMAD_FHA_dom_sf"/>
</dbReference>
<dbReference type="CDD" id="cd00060">
    <property type="entry name" value="FHA"/>
    <property type="match status" value="1"/>
</dbReference>
<accession>T0ZT72</accession>
<feature type="domain" description="FHA" evidence="1">
    <location>
        <begin position="46"/>
        <end position="95"/>
    </location>
</feature>
<dbReference type="SUPFAM" id="SSF49879">
    <property type="entry name" value="SMAD/FHA domain"/>
    <property type="match status" value="1"/>
</dbReference>
<reference evidence="2" key="2">
    <citation type="journal article" date="2014" name="ISME J.">
        <title>Microbial stratification in low pH oxic and suboxic macroscopic growths along an acid mine drainage.</title>
        <authorList>
            <person name="Mendez-Garcia C."/>
            <person name="Mesa V."/>
            <person name="Sprenger R.R."/>
            <person name="Richter M."/>
            <person name="Diez M.S."/>
            <person name="Solano J."/>
            <person name="Bargiela R."/>
            <person name="Golyshina O.V."/>
            <person name="Manteca A."/>
            <person name="Ramos J.L."/>
            <person name="Gallego J.R."/>
            <person name="Llorente I."/>
            <person name="Martins Dos Santos V.A."/>
            <person name="Jensen O.N."/>
            <person name="Pelaez A.I."/>
            <person name="Sanchez J."/>
            <person name="Ferrer M."/>
        </authorList>
    </citation>
    <scope>NUCLEOTIDE SEQUENCE</scope>
</reference>
<dbReference type="SMART" id="SM00240">
    <property type="entry name" value="FHA"/>
    <property type="match status" value="1"/>
</dbReference>